<protein>
    <submittedName>
        <fullName evidence="3">FecR protein</fullName>
    </submittedName>
</protein>
<dbReference type="PANTHER" id="PTHR38731:SF1">
    <property type="entry name" value="FECR PROTEIN DOMAIN-CONTAINING PROTEIN"/>
    <property type="match status" value="1"/>
</dbReference>
<feature type="compositionally biased region" description="Basic and acidic residues" evidence="1">
    <location>
        <begin position="266"/>
        <end position="314"/>
    </location>
</feature>
<feature type="compositionally biased region" description="Basic and acidic residues" evidence="1">
    <location>
        <begin position="243"/>
        <end position="252"/>
    </location>
</feature>
<comment type="caution">
    <text evidence="3">The sequence shown here is derived from an EMBL/GenBank/DDBJ whole genome shotgun (WGS) entry which is preliminary data.</text>
</comment>
<dbReference type="InterPro" id="IPR006860">
    <property type="entry name" value="FecR"/>
</dbReference>
<feature type="domain" description="FecR protein" evidence="2">
    <location>
        <begin position="56"/>
        <end position="141"/>
    </location>
</feature>
<sequence length="314" mass="34915">MRSLLVLLASLIVCSTAHSAALFGTVDALSGSANVEDPSGTSAAVSVGLNIYEGQTIVSGPEGEVQLVTEDGGIIAVRPNTVFRVDEYKAEGDSSDRMFMSLLKGAVRSITGWVGKYNHSAYRITTPTATIGIRGTDHETTVIDNGNGDEPGTYDHVNEGATELKTPQGTAEVTPGKFAFAPKGRAVAPIFLTRRPRFLAMRSLKIEERIQSRKEYMRPRLERMREERIKTQGNRIGQGHGATMERHSDLRPHQSRRAGQSSLNARGERGLRDNRKNNNSHAERRGEAEREKRVAEERRHRFPERTRREKLKRE</sequence>
<dbReference type="EMBL" id="MLJW01000022">
    <property type="protein sequence ID" value="OIR10786.1"/>
    <property type="molecule type" value="Genomic_DNA"/>
</dbReference>
<reference evidence="3" key="1">
    <citation type="submission" date="2016-10" db="EMBL/GenBank/DDBJ databases">
        <title>Sequence of Gallionella enrichment culture.</title>
        <authorList>
            <person name="Poehlein A."/>
            <person name="Muehling M."/>
            <person name="Daniel R."/>
        </authorList>
    </citation>
    <scope>NUCLEOTIDE SEQUENCE</scope>
</reference>
<dbReference type="Pfam" id="PF04773">
    <property type="entry name" value="FecR"/>
    <property type="match status" value="1"/>
</dbReference>
<evidence type="ECO:0000313" key="3">
    <source>
        <dbReference type="EMBL" id="OIR10786.1"/>
    </source>
</evidence>
<gene>
    <name evidence="3" type="ORF">GALL_75570</name>
</gene>
<name>A0A1J5SQJ0_9ZZZZ</name>
<dbReference type="PANTHER" id="PTHR38731">
    <property type="entry name" value="LIPL45-RELATED LIPOPROTEIN-RELATED"/>
    <property type="match status" value="1"/>
</dbReference>
<organism evidence="3">
    <name type="scientific">mine drainage metagenome</name>
    <dbReference type="NCBI Taxonomy" id="410659"/>
    <lineage>
        <taxon>unclassified sequences</taxon>
        <taxon>metagenomes</taxon>
        <taxon>ecological metagenomes</taxon>
    </lineage>
</organism>
<proteinExistence type="predicted"/>
<accession>A0A1J5SQJ0</accession>
<evidence type="ECO:0000259" key="2">
    <source>
        <dbReference type="Pfam" id="PF04773"/>
    </source>
</evidence>
<evidence type="ECO:0000256" key="1">
    <source>
        <dbReference type="SAM" id="MobiDB-lite"/>
    </source>
</evidence>
<feature type="region of interest" description="Disordered" evidence="1">
    <location>
        <begin position="218"/>
        <end position="314"/>
    </location>
</feature>
<dbReference type="AlphaFoldDB" id="A0A1J5SQJ0"/>
<feature type="compositionally biased region" description="Basic and acidic residues" evidence="1">
    <location>
        <begin position="218"/>
        <end position="230"/>
    </location>
</feature>